<keyword evidence="7" id="KW-1185">Reference proteome</keyword>
<dbReference type="EMBL" id="SNXW01000007">
    <property type="protein sequence ID" value="TDP81792.1"/>
    <property type="molecule type" value="Genomic_DNA"/>
</dbReference>
<gene>
    <name evidence="6" type="ORF">EV672_107230</name>
</gene>
<dbReference type="InterPro" id="IPR036259">
    <property type="entry name" value="MFS_trans_sf"/>
</dbReference>
<keyword evidence="2 4" id="KW-1133">Transmembrane helix</keyword>
<dbReference type="InterPro" id="IPR020846">
    <property type="entry name" value="MFS_dom"/>
</dbReference>
<evidence type="ECO:0000313" key="7">
    <source>
        <dbReference type="Proteomes" id="UP000294593"/>
    </source>
</evidence>
<dbReference type="PANTHER" id="PTHR23521:SF3">
    <property type="entry name" value="MFS TRANSPORTER"/>
    <property type="match status" value="1"/>
</dbReference>
<evidence type="ECO:0000256" key="4">
    <source>
        <dbReference type="SAM" id="Phobius"/>
    </source>
</evidence>
<feature type="transmembrane region" description="Helical" evidence="4">
    <location>
        <begin position="193"/>
        <end position="217"/>
    </location>
</feature>
<feature type="transmembrane region" description="Helical" evidence="4">
    <location>
        <begin position="85"/>
        <end position="103"/>
    </location>
</feature>
<keyword evidence="3 4" id="KW-0472">Membrane</keyword>
<evidence type="ECO:0000256" key="3">
    <source>
        <dbReference type="ARBA" id="ARBA00023136"/>
    </source>
</evidence>
<dbReference type="AlphaFoldDB" id="A0A4R6R7D8"/>
<comment type="caution">
    <text evidence="6">The sequence shown here is derived from an EMBL/GenBank/DDBJ whole genome shotgun (WGS) entry which is preliminary data.</text>
</comment>
<dbReference type="RefSeq" id="WP_166643572.1">
    <property type="nucleotide sequence ID" value="NZ_SNXW01000007.1"/>
</dbReference>
<dbReference type="SUPFAM" id="SSF103473">
    <property type="entry name" value="MFS general substrate transporter"/>
    <property type="match status" value="1"/>
</dbReference>
<accession>A0A4R6R7D8</accession>
<dbReference type="PROSITE" id="PS50850">
    <property type="entry name" value="MFS"/>
    <property type="match status" value="1"/>
</dbReference>
<feature type="transmembrane region" description="Helical" evidence="4">
    <location>
        <begin position="313"/>
        <end position="337"/>
    </location>
</feature>
<feature type="transmembrane region" description="Helical" evidence="4">
    <location>
        <begin position="256"/>
        <end position="274"/>
    </location>
</feature>
<feature type="transmembrane region" description="Helical" evidence="4">
    <location>
        <begin position="223"/>
        <end position="244"/>
    </location>
</feature>
<feature type="transmembrane region" description="Helical" evidence="4">
    <location>
        <begin position="29"/>
        <end position="50"/>
    </location>
</feature>
<feature type="transmembrane region" description="Helical" evidence="4">
    <location>
        <begin position="151"/>
        <end position="172"/>
    </location>
</feature>
<organism evidence="6 7">
    <name type="scientific">Aquabacterium commune</name>
    <dbReference type="NCBI Taxonomy" id="70586"/>
    <lineage>
        <taxon>Bacteria</taxon>
        <taxon>Pseudomonadati</taxon>
        <taxon>Pseudomonadota</taxon>
        <taxon>Betaproteobacteria</taxon>
        <taxon>Burkholderiales</taxon>
        <taxon>Aquabacterium</taxon>
    </lineage>
</organism>
<feature type="transmembrane region" description="Helical" evidence="4">
    <location>
        <begin position="124"/>
        <end position="145"/>
    </location>
</feature>
<proteinExistence type="predicted"/>
<dbReference type="Gene3D" id="1.20.1250.20">
    <property type="entry name" value="MFS general substrate transporter like domains"/>
    <property type="match status" value="2"/>
</dbReference>
<feature type="transmembrane region" description="Helical" evidence="4">
    <location>
        <begin position="62"/>
        <end position="79"/>
    </location>
</feature>
<feature type="transmembrane region" description="Helical" evidence="4">
    <location>
        <begin position="280"/>
        <end position="301"/>
    </location>
</feature>
<evidence type="ECO:0000259" key="5">
    <source>
        <dbReference type="PROSITE" id="PS50850"/>
    </source>
</evidence>
<keyword evidence="1 4" id="KW-0812">Transmembrane</keyword>
<name>A0A4R6R7D8_9BURK</name>
<feature type="transmembrane region" description="Helical" evidence="4">
    <location>
        <begin position="343"/>
        <end position="360"/>
    </location>
</feature>
<dbReference type="PANTHER" id="PTHR23521">
    <property type="entry name" value="TRANSPORTER MFS SUPERFAMILY"/>
    <property type="match status" value="1"/>
</dbReference>
<evidence type="ECO:0000256" key="1">
    <source>
        <dbReference type="ARBA" id="ARBA00022692"/>
    </source>
</evidence>
<sequence length="373" mass="37992">MLGTTCVVLAFSLLNPVLAVRLQMGGSSSTAIGLFATLPFLSVALLVPLVPRLFARIGVGQAYRLGLLLELIACLGYLLTDDYRLWCALGLMAGLGAAAAWNATEALIAHNVPATHRGRLTGMYQALLGAAMAVGPMLPGVLGLGPQEANLVAAGGLALGLVLTLAPSVARLKAMHDGHVPMGLVAAWRFRPTLAWAAVVGGVFEVGLGSITTAYGAQIGLDLGRATSIAGALGLGSFALQYPIGWLADHLPPRRLFAAGAGLLVLSALAFVEAAQHPALLWVCAGLWGGVGGALYTLSMIRVAHDFADSSALAGTSAMIAGYTVGGALGPIVSGWVFDHLGVGGQGMWLALLAFSLLLMQTRPATPGSATTG</sequence>
<dbReference type="Pfam" id="PF07690">
    <property type="entry name" value="MFS_1"/>
    <property type="match status" value="1"/>
</dbReference>
<evidence type="ECO:0000313" key="6">
    <source>
        <dbReference type="EMBL" id="TDP81792.1"/>
    </source>
</evidence>
<dbReference type="InterPro" id="IPR011701">
    <property type="entry name" value="MFS"/>
</dbReference>
<dbReference type="GO" id="GO:0022857">
    <property type="term" value="F:transmembrane transporter activity"/>
    <property type="evidence" value="ECO:0007669"/>
    <property type="project" value="InterPro"/>
</dbReference>
<protein>
    <submittedName>
        <fullName evidence="6">Putative MFS family arabinose efflux permease</fullName>
    </submittedName>
</protein>
<evidence type="ECO:0000256" key="2">
    <source>
        <dbReference type="ARBA" id="ARBA00022989"/>
    </source>
</evidence>
<dbReference type="Proteomes" id="UP000294593">
    <property type="component" value="Unassembled WGS sequence"/>
</dbReference>
<feature type="domain" description="Major facilitator superfamily (MFS) profile" evidence="5">
    <location>
        <begin position="1"/>
        <end position="363"/>
    </location>
</feature>
<dbReference type="GO" id="GO:0005886">
    <property type="term" value="C:plasma membrane"/>
    <property type="evidence" value="ECO:0007669"/>
    <property type="project" value="TreeGrafter"/>
</dbReference>
<reference evidence="6 7" key="1">
    <citation type="submission" date="2019-03" db="EMBL/GenBank/DDBJ databases">
        <title>Genomic Encyclopedia of Type Strains, Phase IV (KMG-IV): sequencing the most valuable type-strain genomes for metagenomic binning, comparative biology and taxonomic classification.</title>
        <authorList>
            <person name="Goeker M."/>
        </authorList>
    </citation>
    <scope>NUCLEOTIDE SEQUENCE [LARGE SCALE GENOMIC DNA]</scope>
    <source>
        <strain evidence="6 7">DSM 11901</strain>
    </source>
</reference>